<dbReference type="Proteomes" id="UP000249375">
    <property type="component" value="Chromosome"/>
</dbReference>
<keyword evidence="1" id="KW-0802">TPR repeat</keyword>
<organism evidence="3 4">
    <name type="scientific">Pseudoprevotella muciniphila</name>
    <dbReference type="NCBI Taxonomy" id="2133944"/>
    <lineage>
        <taxon>Bacteria</taxon>
        <taxon>Pseudomonadati</taxon>
        <taxon>Bacteroidota</taxon>
        <taxon>Bacteroidia</taxon>
        <taxon>Bacteroidales</taxon>
        <taxon>Prevotellaceae</taxon>
        <taxon>Pseudoprevotella</taxon>
    </lineage>
</organism>
<keyword evidence="2" id="KW-0472">Membrane</keyword>
<dbReference type="RefSeq" id="WP_111898669.1">
    <property type="nucleotide sequence ID" value="NZ_CP033459.1"/>
</dbReference>
<sequence length="275" mass="30182">MANKNKAVKPSARVEQNDTLATTTAFFTKYKKLIIGILAALVVVVGGWLAFKYLYLAPQEDKAQSYLSQGIQYVLQGDQLMQQVAQGEEQMANDTTGADSTVKKQVADMKKQATDMYNKALKGEAKFPGYIKVANNYSMTDASNLAKGQVGIIYHKMGNYKEAIKWLEDFTPQSDKTISPAIVAALGHAYAGNNQVDKAVETLKKAAELANEDVASAQYLVDAGKLLESQNNKKGALEIYTQVKKDYPKSTYCQPQNMNGTFTEPIIDGLIELVK</sequence>
<evidence type="ECO:0000256" key="2">
    <source>
        <dbReference type="SAM" id="Phobius"/>
    </source>
</evidence>
<keyword evidence="4" id="KW-1185">Reference proteome</keyword>
<evidence type="ECO:0000256" key="1">
    <source>
        <dbReference type="PROSITE-ProRule" id="PRU00339"/>
    </source>
</evidence>
<feature type="repeat" description="TPR" evidence="1">
    <location>
        <begin position="180"/>
        <end position="213"/>
    </location>
</feature>
<dbReference type="SMART" id="SM00028">
    <property type="entry name" value="TPR"/>
    <property type="match status" value="3"/>
</dbReference>
<dbReference type="SUPFAM" id="SSF48452">
    <property type="entry name" value="TPR-like"/>
    <property type="match status" value="1"/>
</dbReference>
<accession>A0A5P8E9V6</accession>
<dbReference type="InterPro" id="IPR019734">
    <property type="entry name" value="TPR_rpt"/>
</dbReference>
<protein>
    <submittedName>
        <fullName evidence="3">Uncharacterized protein</fullName>
    </submittedName>
</protein>
<gene>
    <name evidence="3" type="ORF">C7Y71_003045</name>
</gene>
<dbReference type="Gene3D" id="1.25.40.10">
    <property type="entry name" value="Tetratricopeptide repeat domain"/>
    <property type="match status" value="1"/>
</dbReference>
<dbReference type="Pfam" id="PF13181">
    <property type="entry name" value="TPR_8"/>
    <property type="match status" value="2"/>
</dbReference>
<dbReference type="KEGG" id="alq:C7Y71_003045"/>
<dbReference type="InterPro" id="IPR011990">
    <property type="entry name" value="TPR-like_helical_dom_sf"/>
</dbReference>
<name>A0A5P8E9V6_9BACT</name>
<dbReference type="AlphaFoldDB" id="A0A5P8E9V6"/>
<feature type="transmembrane region" description="Helical" evidence="2">
    <location>
        <begin position="33"/>
        <end position="55"/>
    </location>
</feature>
<dbReference type="EMBL" id="CP033459">
    <property type="protein sequence ID" value="QFQ13687.1"/>
    <property type="molecule type" value="Genomic_DNA"/>
</dbReference>
<dbReference type="PROSITE" id="PS50005">
    <property type="entry name" value="TPR"/>
    <property type="match status" value="1"/>
</dbReference>
<proteinExistence type="predicted"/>
<evidence type="ECO:0000313" key="3">
    <source>
        <dbReference type="EMBL" id="QFQ13687.1"/>
    </source>
</evidence>
<keyword evidence="2" id="KW-0812">Transmembrane</keyword>
<reference evidence="3 4" key="1">
    <citation type="submission" date="2018-11" db="EMBL/GenBank/DDBJ databases">
        <authorList>
            <person name="Na S.W."/>
            <person name="Baik M."/>
        </authorList>
    </citation>
    <scope>NUCLEOTIDE SEQUENCE [LARGE SCALE GENOMIC DNA]</scope>
    <source>
        <strain evidence="3 4">E39</strain>
    </source>
</reference>
<keyword evidence="2" id="KW-1133">Transmembrane helix</keyword>
<dbReference type="OrthoDB" id="9808622at2"/>
<evidence type="ECO:0000313" key="4">
    <source>
        <dbReference type="Proteomes" id="UP000249375"/>
    </source>
</evidence>